<dbReference type="SUPFAM" id="SSF54403">
    <property type="entry name" value="Cystatin/monellin"/>
    <property type="match status" value="1"/>
</dbReference>
<dbReference type="Proteomes" id="UP000196355">
    <property type="component" value="Unassembled WGS sequence"/>
</dbReference>
<gene>
    <name evidence="1" type="ORF">B0E34_17660</name>
</gene>
<dbReference type="Gene3D" id="3.10.450.10">
    <property type="match status" value="1"/>
</dbReference>
<evidence type="ECO:0000313" key="1">
    <source>
        <dbReference type="EMBL" id="OVE55053.1"/>
    </source>
</evidence>
<keyword evidence="2" id="KW-1185">Reference proteome</keyword>
<accession>A0A202BU86</accession>
<dbReference type="EMBL" id="MVAG01000142">
    <property type="protein sequence ID" value="OVE55053.1"/>
    <property type="molecule type" value="Genomic_DNA"/>
</dbReference>
<name>A0A202BU86_9FLAO</name>
<protein>
    <submittedName>
        <fullName evidence="1">Uncharacterized protein</fullName>
    </submittedName>
</protein>
<proteinExistence type="predicted"/>
<dbReference type="RefSeq" id="WP_087711643.1">
    <property type="nucleotide sequence ID" value="NZ_MVAG01000142.1"/>
</dbReference>
<dbReference type="AlphaFoldDB" id="A0A202BU86"/>
<evidence type="ECO:0000313" key="2">
    <source>
        <dbReference type="Proteomes" id="UP000196355"/>
    </source>
</evidence>
<organism evidence="1 2">
    <name type="scientific">Chryseobacterium mucoviscidosis</name>
    <dbReference type="NCBI Taxonomy" id="1945581"/>
    <lineage>
        <taxon>Bacteria</taxon>
        <taxon>Pseudomonadati</taxon>
        <taxon>Bacteroidota</taxon>
        <taxon>Flavobacteriia</taxon>
        <taxon>Flavobacteriales</taxon>
        <taxon>Weeksellaceae</taxon>
        <taxon>Chryseobacterium group</taxon>
        <taxon>Chryseobacterium</taxon>
    </lineage>
</organism>
<sequence>METKELVGGWTAYHPLTPEDQKVFDEAMNGFVGVKYQPQSVSTQVVNGTNYRYQCLASIPPSEVVWNAVVEIYAPIDGQPHIVGIQRI</sequence>
<comment type="caution">
    <text evidence="1">The sequence shown here is derived from an EMBL/GenBank/DDBJ whole genome shotgun (WGS) entry which is preliminary data.</text>
</comment>
<dbReference type="InterPro" id="IPR046350">
    <property type="entry name" value="Cystatin_sf"/>
</dbReference>
<reference evidence="2" key="1">
    <citation type="submission" date="2017-02" db="EMBL/GenBank/DDBJ databases">
        <authorList>
            <person name="Tetz G."/>
            <person name="Tetz V."/>
        </authorList>
    </citation>
    <scope>NUCLEOTIDE SEQUENCE [LARGE SCALE GENOMIC DNA]</scope>
    <source>
        <strain evidence="2">VT16-26</strain>
    </source>
</reference>